<gene>
    <name evidence="5" type="ORF">CEY00_Acc13785</name>
</gene>
<name>A0A2R6QX08_ACTCC</name>
<evidence type="ECO:0000256" key="3">
    <source>
        <dbReference type="SAM" id="SignalP"/>
    </source>
</evidence>
<dbReference type="PANTHER" id="PTHR34997:SF1">
    <property type="entry name" value="PEPTIDOGLYCAN-BINDING LYSIN DOMAIN"/>
    <property type="match status" value="1"/>
</dbReference>
<sequence length="95" mass="10469">MAKMNNKTTMFFNFLLVLSFLLVISMAESRSIFGIGIGKPIALTCDKIYGAESGDSCFSVTQKFNLTTEFFSQMNPNLVCGKMFVGEWLCIDGSA</sequence>
<feature type="signal peptide" evidence="3">
    <location>
        <begin position="1"/>
        <end position="29"/>
    </location>
</feature>
<reference evidence="5 6" key="1">
    <citation type="submission" date="2017-07" db="EMBL/GenBank/DDBJ databases">
        <title>An improved, manually edited Actinidia chinensis var. chinensis (kiwifruit) genome highlights the challenges associated with draft genomes and gene prediction in plants.</title>
        <authorList>
            <person name="Pilkington S."/>
            <person name="Crowhurst R."/>
            <person name="Hilario E."/>
            <person name="Nardozza S."/>
            <person name="Fraser L."/>
            <person name="Peng Y."/>
            <person name="Gunaseelan K."/>
            <person name="Simpson R."/>
            <person name="Tahir J."/>
            <person name="Deroles S."/>
            <person name="Templeton K."/>
            <person name="Luo Z."/>
            <person name="Davy M."/>
            <person name="Cheng C."/>
            <person name="Mcneilage M."/>
            <person name="Scaglione D."/>
            <person name="Liu Y."/>
            <person name="Zhang Q."/>
            <person name="Datson P."/>
            <person name="De Silva N."/>
            <person name="Gardiner S."/>
            <person name="Bassett H."/>
            <person name="Chagne D."/>
            <person name="Mccallum J."/>
            <person name="Dzierzon H."/>
            <person name="Deng C."/>
            <person name="Wang Y.-Y."/>
            <person name="Barron N."/>
            <person name="Manako K."/>
            <person name="Bowen J."/>
            <person name="Foster T."/>
            <person name="Erridge Z."/>
            <person name="Tiffin H."/>
            <person name="Waite C."/>
            <person name="Davies K."/>
            <person name="Grierson E."/>
            <person name="Laing W."/>
            <person name="Kirk R."/>
            <person name="Chen X."/>
            <person name="Wood M."/>
            <person name="Montefiori M."/>
            <person name="Brummell D."/>
            <person name="Schwinn K."/>
            <person name="Catanach A."/>
            <person name="Fullerton C."/>
            <person name="Li D."/>
            <person name="Meiyalaghan S."/>
            <person name="Nieuwenhuizen N."/>
            <person name="Read N."/>
            <person name="Prakash R."/>
            <person name="Hunter D."/>
            <person name="Zhang H."/>
            <person name="Mckenzie M."/>
            <person name="Knabel M."/>
            <person name="Harris A."/>
            <person name="Allan A."/>
            <person name="Chen A."/>
            <person name="Janssen B."/>
            <person name="Plunkett B."/>
            <person name="Dwamena C."/>
            <person name="Voogd C."/>
            <person name="Leif D."/>
            <person name="Lafferty D."/>
            <person name="Souleyre E."/>
            <person name="Varkonyi-Gasic E."/>
            <person name="Gambi F."/>
            <person name="Hanley J."/>
            <person name="Yao J.-L."/>
            <person name="Cheung J."/>
            <person name="David K."/>
            <person name="Warren B."/>
            <person name="Marsh K."/>
            <person name="Snowden K."/>
            <person name="Lin-Wang K."/>
            <person name="Brian L."/>
            <person name="Martinez-Sanchez M."/>
            <person name="Wang M."/>
            <person name="Ileperuma N."/>
            <person name="Macnee N."/>
            <person name="Campin R."/>
            <person name="Mcatee P."/>
            <person name="Drummond R."/>
            <person name="Espley R."/>
            <person name="Ireland H."/>
            <person name="Wu R."/>
            <person name="Atkinson R."/>
            <person name="Karunairetnam S."/>
            <person name="Bulley S."/>
            <person name="Chunkath S."/>
            <person name="Hanley Z."/>
            <person name="Storey R."/>
            <person name="Thrimawithana A."/>
            <person name="Thomson S."/>
            <person name="David C."/>
            <person name="Testolin R."/>
        </authorList>
    </citation>
    <scope>NUCLEOTIDE SEQUENCE [LARGE SCALE GENOMIC DNA]</scope>
    <source>
        <strain evidence="6">cv. Red5</strain>
        <tissue evidence="5">Young leaf</tissue>
    </source>
</reference>
<keyword evidence="2" id="KW-0843">Virulence</keyword>
<keyword evidence="1" id="KW-0147">Chitin-binding</keyword>
<keyword evidence="6" id="KW-1185">Reference proteome</keyword>
<protein>
    <submittedName>
        <fullName evidence="5">LysM domain-containing protein</fullName>
    </submittedName>
</protein>
<feature type="chain" id="PRO_5015321669" evidence="3">
    <location>
        <begin position="30"/>
        <end position="95"/>
    </location>
</feature>
<dbReference type="InterPro" id="IPR052210">
    <property type="entry name" value="LysM1-like"/>
</dbReference>
<dbReference type="PROSITE" id="PS51782">
    <property type="entry name" value="LYSM"/>
    <property type="match status" value="1"/>
</dbReference>
<dbReference type="InterPro" id="IPR036779">
    <property type="entry name" value="LysM_dom_sf"/>
</dbReference>
<dbReference type="OrthoDB" id="1921017at2759"/>
<dbReference type="OMA" id="PNINCHN"/>
<proteinExistence type="predicted"/>
<dbReference type="Gramene" id="PSS16288">
    <property type="protein sequence ID" value="PSS16288"/>
    <property type="gene ID" value="CEY00_Acc13785"/>
</dbReference>
<evidence type="ECO:0000256" key="2">
    <source>
        <dbReference type="ARBA" id="ARBA00023026"/>
    </source>
</evidence>
<dbReference type="Proteomes" id="UP000241394">
    <property type="component" value="Chromosome LG12"/>
</dbReference>
<dbReference type="EMBL" id="NKQK01000012">
    <property type="protein sequence ID" value="PSS16288.1"/>
    <property type="molecule type" value="Genomic_DNA"/>
</dbReference>
<accession>A0A2R6QX08</accession>
<dbReference type="GO" id="GO:0008061">
    <property type="term" value="F:chitin binding"/>
    <property type="evidence" value="ECO:0007669"/>
    <property type="project" value="UniProtKB-KW"/>
</dbReference>
<dbReference type="CDD" id="cd00118">
    <property type="entry name" value="LysM"/>
    <property type="match status" value="1"/>
</dbReference>
<keyword evidence="3" id="KW-0732">Signal</keyword>
<evidence type="ECO:0000313" key="6">
    <source>
        <dbReference type="Proteomes" id="UP000241394"/>
    </source>
</evidence>
<reference evidence="6" key="2">
    <citation type="journal article" date="2018" name="BMC Genomics">
        <title>A manually annotated Actinidia chinensis var. chinensis (kiwifruit) genome highlights the challenges associated with draft genomes and gene prediction in plants.</title>
        <authorList>
            <person name="Pilkington S.M."/>
            <person name="Crowhurst R."/>
            <person name="Hilario E."/>
            <person name="Nardozza S."/>
            <person name="Fraser L."/>
            <person name="Peng Y."/>
            <person name="Gunaseelan K."/>
            <person name="Simpson R."/>
            <person name="Tahir J."/>
            <person name="Deroles S.C."/>
            <person name="Templeton K."/>
            <person name="Luo Z."/>
            <person name="Davy M."/>
            <person name="Cheng C."/>
            <person name="McNeilage M."/>
            <person name="Scaglione D."/>
            <person name="Liu Y."/>
            <person name="Zhang Q."/>
            <person name="Datson P."/>
            <person name="De Silva N."/>
            <person name="Gardiner S.E."/>
            <person name="Bassett H."/>
            <person name="Chagne D."/>
            <person name="McCallum J."/>
            <person name="Dzierzon H."/>
            <person name="Deng C."/>
            <person name="Wang Y.Y."/>
            <person name="Barron L."/>
            <person name="Manako K."/>
            <person name="Bowen J."/>
            <person name="Foster T.M."/>
            <person name="Erridge Z.A."/>
            <person name="Tiffin H."/>
            <person name="Waite C.N."/>
            <person name="Davies K.M."/>
            <person name="Grierson E.P."/>
            <person name="Laing W.A."/>
            <person name="Kirk R."/>
            <person name="Chen X."/>
            <person name="Wood M."/>
            <person name="Montefiori M."/>
            <person name="Brummell D.A."/>
            <person name="Schwinn K.E."/>
            <person name="Catanach A."/>
            <person name="Fullerton C."/>
            <person name="Li D."/>
            <person name="Meiyalaghan S."/>
            <person name="Nieuwenhuizen N."/>
            <person name="Read N."/>
            <person name="Prakash R."/>
            <person name="Hunter D."/>
            <person name="Zhang H."/>
            <person name="McKenzie M."/>
            <person name="Knabel M."/>
            <person name="Harris A."/>
            <person name="Allan A.C."/>
            <person name="Gleave A."/>
            <person name="Chen A."/>
            <person name="Janssen B.J."/>
            <person name="Plunkett B."/>
            <person name="Ampomah-Dwamena C."/>
            <person name="Voogd C."/>
            <person name="Leif D."/>
            <person name="Lafferty D."/>
            <person name="Souleyre E.J.F."/>
            <person name="Varkonyi-Gasic E."/>
            <person name="Gambi F."/>
            <person name="Hanley J."/>
            <person name="Yao J.L."/>
            <person name="Cheung J."/>
            <person name="David K.M."/>
            <person name="Warren B."/>
            <person name="Marsh K."/>
            <person name="Snowden K.C."/>
            <person name="Lin-Wang K."/>
            <person name="Brian L."/>
            <person name="Martinez-Sanchez M."/>
            <person name="Wang M."/>
            <person name="Ileperuma N."/>
            <person name="Macnee N."/>
            <person name="Campin R."/>
            <person name="McAtee P."/>
            <person name="Drummond R.S.M."/>
            <person name="Espley R.V."/>
            <person name="Ireland H.S."/>
            <person name="Wu R."/>
            <person name="Atkinson R.G."/>
            <person name="Karunairetnam S."/>
            <person name="Bulley S."/>
            <person name="Chunkath S."/>
            <person name="Hanley Z."/>
            <person name="Storey R."/>
            <person name="Thrimawithana A.H."/>
            <person name="Thomson S."/>
            <person name="David C."/>
            <person name="Testolin R."/>
            <person name="Huang H."/>
            <person name="Hellens R.P."/>
            <person name="Schaffer R.J."/>
        </authorList>
    </citation>
    <scope>NUCLEOTIDE SEQUENCE [LARGE SCALE GENOMIC DNA]</scope>
    <source>
        <strain evidence="6">cv. Red5</strain>
    </source>
</reference>
<feature type="domain" description="LysM" evidence="4">
    <location>
        <begin position="47"/>
        <end position="91"/>
    </location>
</feature>
<dbReference type="Gene3D" id="3.10.350.10">
    <property type="entry name" value="LysM domain"/>
    <property type="match status" value="1"/>
</dbReference>
<evidence type="ECO:0000256" key="1">
    <source>
        <dbReference type="ARBA" id="ARBA00022669"/>
    </source>
</evidence>
<evidence type="ECO:0000313" key="5">
    <source>
        <dbReference type="EMBL" id="PSS16288.1"/>
    </source>
</evidence>
<comment type="caution">
    <text evidence="5">The sequence shown here is derived from an EMBL/GenBank/DDBJ whole genome shotgun (WGS) entry which is preliminary data.</text>
</comment>
<dbReference type="InParanoid" id="A0A2R6QX08"/>
<dbReference type="SUPFAM" id="SSF54106">
    <property type="entry name" value="LysM domain"/>
    <property type="match status" value="1"/>
</dbReference>
<organism evidence="5 6">
    <name type="scientific">Actinidia chinensis var. chinensis</name>
    <name type="common">Chinese soft-hair kiwi</name>
    <dbReference type="NCBI Taxonomy" id="1590841"/>
    <lineage>
        <taxon>Eukaryota</taxon>
        <taxon>Viridiplantae</taxon>
        <taxon>Streptophyta</taxon>
        <taxon>Embryophyta</taxon>
        <taxon>Tracheophyta</taxon>
        <taxon>Spermatophyta</taxon>
        <taxon>Magnoliopsida</taxon>
        <taxon>eudicotyledons</taxon>
        <taxon>Gunneridae</taxon>
        <taxon>Pentapetalae</taxon>
        <taxon>asterids</taxon>
        <taxon>Ericales</taxon>
        <taxon>Actinidiaceae</taxon>
        <taxon>Actinidia</taxon>
    </lineage>
</organism>
<evidence type="ECO:0000259" key="4">
    <source>
        <dbReference type="PROSITE" id="PS51782"/>
    </source>
</evidence>
<dbReference type="AlphaFoldDB" id="A0A2R6QX08"/>
<dbReference type="InterPro" id="IPR018392">
    <property type="entry name" value="LysM"/>
</dbReference>
<dbReference type="PANTHER" id="PTHR34997">
    <property type="entry name" value="AM15"/>
    <property type="match status" value="1"/>
</dbReference>
<dbReference type="STRING" id="1590841.A0A2R6QX08"/>